<evidence type="ECO:0000256" key="1">
    <source>
        <dbReference type="SAM" id="MobiDB-lite"/>
    </source>
</evidence>
<evidence type="ECO:0000313" key="3">
    <source>
        <dbReference type="EMBL" id="GGM26875.1"/>
    </source>
</evidence>
<evidence type="ECO:0000259" key="2">
    <source>
        <dbReference type="SMART" id="SM00465"/>
    </source>
</evidence>
<gene>
    <name evidence="3" type="ORF">GCM10010102_23200</name>
</gene>
<dbReference type="Pfam" id="PF07460">
    <property type="entry name" value="NUMOD3"/>
    <property type="match status" value="2"/>
</dbReference>
<name>A0A8H9GH41_9MICO</name>
<evidence type="ECO:0000313" key="4">
    <source>
        <dbReference type="Proteomes" id="UP000655589"/>
    </source>
</evidence>
<comment type="caution">
    <text evidence="3">The sequence shown here is derived from an EMBL/GenBank/DDBJ whole genome shotgun (WGS) entry which is preliminary data.</text>
</comment>
<dbReference type="GO" id="GO:0003677">
    <property type="term" value="F:DNA binding"/>
    <property type="evidence" value="ECO:0007669"/>
    <property type="project" value="InterPro"/>
</dbReference>
<feature type="domain" description="GIY-YIG" evidence="2">
    <location>
        <begin position="1"/>
        <end position="95"/>
    </location>
</feature>
<reference evidence="3" key="1">
    <citation type="journal article" date="2014" name="Int. J. Syst. Evol. Microbiol.">
        <title>Complete genome sequence of Corynebacterium casei LMG S-19264T (=DSM 44701T), isolated from a smear-ripened cheese.</title>
        <authorList>
            <consortium name="US DOE Joint Genome Institute (JGI-PGF)"/>
            <person name="Walter F."/>
            <person name="Albersmeier A."/>
            <person name="Kalinowski J."/>
            <person name="Ruckert C."/>
        </authorList>
    </citation>
    <scope>NUCLEOTIDE SEQUENCE</scope>
    <source>
        <strain evidence="3">JCM 3051</strain>
    </source>
</reference>
<feature type="compositionally biased region" description="Polar residues" evidence="1">
    <location>
        <begin position="193"/>
        <end position="204"/>
    </location>
</feature>
<dbReference type="SUPFAM" id="SSF64496">
    <property type="entry name" value="DNA-binding domain of intron-encoded endonucleases"/>
    <property type="match status" value="2"/>
</dbReference>
<sequence>MGRIYGIRIEGSREYRYIGLTTKTVRARFQKHLLVARSGRKTPFYDWLRKHAQEAEALVLADHFLTLSELGRAEIDYIRWFRSAGHGLLNVAEGGLGPTGVVWTEEQREAARLRSTGRKGVSRPGALHPFFGGHHTEEQRAKWSAERKGTFAGAANPNYGKFGKDHPSFGHQWSVDSRKALSEMRKGEKNPNYGKTASAETRANMSAVRKGVPRPSSARSAHTRYHTNTGRTSPTCRFCMVDDE</sequence>
<dbReference type="AlphaFoldDB" id="A0A8H9GH41"/>
<organism evidence="3 4">
    <name type="scientific">Promicromonospora citrea</name>
    <dbReference type="NCBI Taxonomy" id="43677"/>
    <lineage>
        <taxon>Bacteria</taxon>
        <taxon>Bacillati</taxon>
        <taxon>Actinomycetota</taxon>
        <taxon>Actinomycetes</taxon>
        <taxon>Micrococcales</taxon>
        <taxon>Promicromonosporaceae</taxon>
        <taxon>Promicromonospora</taxon>
    </lineage>
</organism>
<keyword evidence="4" id="KW-1185">Reference proteome</keyword>
<accession>A0A8H9GH41</accession>
<dbReference type="SMART" id="SM00465">
    <property type="entry name" value="GIYc"/>
    <property type="match status" value="1"/>
</dbReference>
<reference evidence="3" key="2">
    <citation type="submission" date="2020-09" db="EMBL/GenBank/DDBJ databases">
        <authorList>
            <person name="Sun Q."/>
            <person name="Ohkuma M."/>
        </authorList>
    </citation>
    <scope>NUCLEOTIDE SEQUENCE</scope>
    <source>
        <strain evidence="3">JCM 3051</strain>
    </source>
</reference>
<dbReference type="EMBL" id="BMPT01000008">
    <property type="protein sequence ID" value="GGM26875.1"/>
    <property type="molecule type" value="Genomic_DNA"/>
</dbReference>
<feature type="region of interest" description="Disordered" evidence="1">
    <location>
        <begin position="114"/>
        <end position="133"/>
    </location>
</feature>
<dbReference type="CDD" id="cd10443">
    <property type="entry name" value="GIY-YIG_HE_Tlr8p_PBC-V_like"/>
    <property type="match status" value="1"/>
</dbReference>
<dbReference type="InterPro" id="IPR003611">
    <property type="entry name" value="NUMOD3"/>
</dbReference>
<dbReference type="InterPro" id="IPR000305">
    <property type="entry name" value="GIY-YIG_endonuc"/>
</dbReference>
<protein>
    <recommendedName>
        <fullName evidence="2">GIY-YIG domain-containing protein</fullName>
    </recommendedName>
</protein>
<dbReference type="Proteomes" id="UP000655589">
    <property type="component" value="Unassembled WGS sequence"/>
</dbReference>
<feature type="region of interest" description="Disordered" evidence="1">
    <location>
        <begin position="183"/>
        <end position="231"/>
    </location>
</feature>
<proteinExistence type="predicted"/>